<feature type="compositionally biased region" description="Basic and acidic residues" evidence="1">
    <location>
        <begin position="280"/>
        <end position="290"/>
    </location>
</feature>
<dbReference type="EMBL" id="MDYQ01000062">
    <property type="protein sequence ID" value="PRP84477.1"/>
    <property type="molecule type" value="Genomic_DNA"/>
</dbReference>
<gene>
    <name evidence="2" type="ORF">PROFUN_08062</name>
</gene>
<feature type="region of interest" description="Disordered" evidence="1">
    <location>
        <begin position="227"/>
        <end position="290"/>
    </location>
</feature>
<sequence length="323" mass="36484">MANFGALMRLTVMFPDADHDELEQILIDRDNHFSNTVKYLTEVKRWKVDDTAAEAMKESRNQATAQSVTASAGVLRLQKEFPHIDIDFLNGTIKAFGGDVDKVRPFIQSIPKETIQRVRLEKGNQPPSLERRQVMFGRDTKESPIFNAIPHRRYDGKWLAAASSTVNVILEDSAKIGLRFMMPGVDMNITGYERLSDGLVVVSNEYESWGLLFTDGSPQPFLNELSNKLKPITPSAPPMTESDYERRERVQPSRNIGPPALPPPRQRGTGGVTCSASHLSDAEKREHERGCRVIQSRDLIEPLIEEIERLKTQLERSQEINLC</sequence>
<comment type="caution">
    <text evidence="2">The sequence shown here is derived from an EMBL/GenBank/DDBJ whole genome shotgun (WGS) entry which is preliminary data.</text>
</comment>
<keyword evidence="3" id="KW-1185">Reference proteome</keyword>
<evidence type="ECO:0000256" key="1">
    <source>
        <dbReference type="SAM" id="MobiDB-lite"/>
    </source>
</evidence>
<evidence type="ECO:0008006" key="4">
    <source>
        <dbReference type="Google" id="ProtNLM"/>
    </source>
</evidence>
<reference evidence="2 3" key="1">
    <citation type="journal article" date="2018" name="Genome Biol. Evol.">
        <title>Multiple Roots of Fruiting Body Formation in Amoebozoa.</title>
        <authorList>
            <person name="Hillmann F."/>
            <person name="Forbes G."/>
            <person name="Novohradska S."/>
            <person name="Ferling I."/>
            <person name="Riege K."/>
            <person name="Groth M."/>
            <person name="Westermann M."/>
            <person name="Marz M."/>
            <person name="Spaller T."/>
            <person name="Winckler T."/>
            <person name="Schaap P."/>
            <person name="Glockner G."/>
        </authorList>
    </citation>
    <scope>NUCLEOTIDE SEQUENCE [LARGE SCALE GENOMIC DNA]</scope>
    <source>
        <strain evidence="2 3">Jena</strain>
    </source>
</reference>
<accession>A0A2P6NKI3</accession>
<protein>
    <recommendedName>
        <fullName evidence="4">CUE domain-containing protein</fullName>
    </recommendedName>
</protein>
<dbReference type="CDD" id="cd14279">
    <property type="entry name" value="CUE"/>
    <property type="match status" value="1"/>
</dbReference>
<dbReference type="InParanoid" id="A0A2P6NKI3"/>
<proteinExistence type="predicted"/>
<evidence type="ECO:0000313" key="2">
    <source>
        <dbReference type="EMBL" id="PRP84477.1"/>
    </source>
</evidence>
<organism evidence="2 3">
    <name type="scientific">Planoprotostelium fungivorum</name>
    <dbReference type="NCBI Taxonomy" id="1890364"/>
    <lineage>
        <taxon>Eukaryota</taxon>
        <taxon>Amoebozoa</taxon>
        <taxon>Evosea</taxon>
        <taxon>Variosea</taxon>
        <taxon>Cavosteliida</taxon>
        <taxon>Cavosteliaceae</taxon>
        <taxon>Planoprotostelium</taxon>
    </lineage>
</organism>
<dbReference type="Proteomes" id="UP000241769">
    <property type="component" value="Unassembled WGS sequence"/>
</dbReference>
<evidence type="ECO:0000313" key="3">
    <source>
        <dbReference type="Proteomes" id="UP000241769"/>
    </source>
</evidence>
<dbReference type="AlphaFoldDB" id="A0A2P6NKI3"/>
<name>A0A2P6NKI3_9EUKA</name>